<evidence type="ECO:0000256" key="5">
    <source>
        <dbReference type="SAM" id="MobiDB-lite"/>
    </source>
</evidence>
<evidence type="ECO:0000313" key="8">
    <source>
        <dbReference type="Proteomes" id="UP000545574"/>
    </source>
</evidence>
<dbReference type="EMBL" id="VZRT01003958">
    <property type="protein sequence ID" value="NWW39821.1"/>
    <property type="molecule type" value="Genomic_DNA"/>
</dbReference>
<dbReference type="InterPro" id="IPR001841">
    <property type="entry name" value="Znf_RING"/>
</dbReference>
<dbReference type="AlphaFoldDB" id="A0A7K6MRV6"/>
<accession>A0A7K6MRV6</accession>
<dbReference type="Proteomes" id="UP000545574">
    <property type="component" value="Unassembled WGS sequence"/>
</dbReference>
<evidence type="ECO:0000256" key="4">
    <source>
        <dbReference type="PROSITE-ProRule" id="PRU00175"/>
    </source>
</evidence>
<dbReference type="InterPro" id="IPR013083">
    <property type="entry name" value="Znf_RING/FYVE/PHD"/>
</dbReference>
<evidence type="ECO:0000256" key="2">
    <source>
        <dbReference type="ARBA" id="ARBA00022771"/>
    </source>
</evidence>
<keyword evidence="8" id="KW-1185">Reference proteome</keyword>
<dbReference type="GO" id="GO:0051865">
    <property type="term" value="P:protein autoubiquitination"/>
    <property type="evidence" value="ECO:0007669"/>
    <property type="project" value="TreeGrafter"/>
</dbReference>
<dbReference type="PROSITE" id="PS00518">
    <property type="entry name" value="ZF_RING_1"/>
    <property type="match status" value="1"/>
</dbReference>
<evidence type="ECO:0000256" key="3">
    <source>
        <dbReference type="ARBA" id="ARBA00022833"/>
    </source>
</evidence>
<evidence type="ECO:0000256" key="1">
    <source>
        <dbReference type="ARBA" id="ARBA00022723"/>
    </source>
</evidence>
<feature type="compositionally biased region" description="Low complexity" evidence="5">
    <location>
        <begin position="245"/>
        <end position="271"/>
    </location>
</feature>
<feature type="region of interest" description="Disordered" evidence="5">
    <location>
        <begin position="234"/>
        <end position="363"/>
    </location>
</feature>
<dbReference type="GO" id="GO:0004842">
    <property type="term" value="F:ubiquitin-protein transferase activity"/>
    <property type="evidence" value="ECO:0007669"/>
    <property type="project" value="TreeGrafter"/>
</dbReference>
<feature type="non-terminal residue" evidence="7">
    <location>
        <position position="1"/>
    </location>
</feature>
<dbReference type="CDD" id="cd23130">
    <property type="entry name" value="RING-HC_EHV1-like"/>
    <property type="match status" value="1"/>
</dbReference>
<dbReference type="InterPro" id="IPR047126">
    <property type="entry name" value="RNF141-like"/>
</dbReference>
<protein>
    <submittedName>
        <fullName evidence="7">RN151 protein</fullName>
    </submittedName>
</protein>
<dbReference type="PANTHER" id="PTHR12109:SF3">
    <property type="entry name" value="RING FINGER PROTEIN 141"/>
    <property type="match status" value="1"/>
</dbReference>
<dbReference type="GO" id="GO:0008270">
    <property type="term" value="F:zinc ion binding"/>
    <property type="evidence" value="ECO:0007669"/>
    <property type="project" value="UniProtKB-KW"/>
</dbReference>
<name>A0A7K6MRV6_PANBI</name>
<organism evidence="7 8">
    <name type="scientific">Panurus biarmicus</name>
    <name type="common">Bearded tit</name>
    <dbReference type="NCBI Taxonomy" id="181101"/>
    <lineage>
        <taxon>Eukaryota</taxon>
        <taxon>Metazoa</taxon>
        <taxon>Chordata</taxon>
        <taxon>Craniata</taxon>
        <taxon>Vertebrata</taxon>
        <taxon>Euteleostomi</taxon>
        <taxon>Archelosauria</taxon>
        <taxon>Archosauria</taxon>
        <taxon>Dinosauria</taxon>
        <taxon>Saurischia</taxon>
        <taxon>Theropoda</taxon>
        <taxon>Coelurosauria</taxon>
        <taxon>Aves</taxon>
        <taxon>Neognathae</taxon>
        <taxon>Neoaves</taxon>
        <taxon>Telluraves</taxon>
        <taxon>Australaves</taxon>
        <taxon>Passeriformes</taxon>
        <taxon>Sylvioidea</taxon>
        <taxon>Sylviidae</taxon>
        <taxon>Sylviidae incertae sedis</taxon>
        <taxon>Panurus</taxon>
    </lineage>
</organism>
<feature type="compositionally biased region" description="Polar residues" evidence="5">
    <location>
        <begin position="322"/>
        <end position="335"/>
    </location>
</feature>
<feature type="compositionally biased region" description="Polar residues" evidence="5">
    <location>
        <begin position="348"/>
        <end position="363"/>
    </location>
</feature>
<keyword evidence="1" id="KW-0479">Metal-binding</keyword>
<dbReference type="Pfam" id="PF13639">
    <property type="entry name" value="zf-RING_2"/>
    <property type="match status" value="1"/>
</dbReference>
<evidence type="ECO:0000259" key="6">
    <source>
        <dbReference type="PROSITE" id="PS50089"/>
    </source>
</evidence>
<reference evidence="7 8" key="1">
    <citation type="submission" date="2019-09" db="EMBL/GenBank/DDBJ databases">
        <title>Bird 10,000 Genomes (B10K) Project - Family phase.</title>
        <authorList>
            <person name="Zhang G."/>
        </authorList>
    </citation>
    <scope>NUCLEOTIDE SEQUENCE [LARGE SCALE GENOMIC DNA]</scope>
    <source>
        <strain evidence="7">B10K-DU-030-18</strain>
    </source>
</reference>
<keyword evidence="3" id="KW-0862">Zinc</keyword>
<dbReference type="SUPFAM" id="SSF57850">
    <property type="entry name" value="RING/U-box"/>
    <property type="match status" value="1"/>
</dbReference>
<evidence type="ECO:0000313" key="7">
    <source>
        <dbReference type="EMBL" id="NWW39821.1"/>
    </source>
</evidence>
<comment type="caution">
    <text evidence="7">The sequence shown here is derived from an EMBL/GenBank/DDBJ whole genome shotgun (WGS) entry which is preliminary data.</text>
</comment>
<dbReference type="Gene3D" id="3.30.40.10">
    <property type="entry name" value="Zinc/RING finger domain, C3HC4 (zinc finger)"/>
    <property type="match status" value="1"/>
</dbReference>
<dbReference type="InterPro" id="IPR017907">
    <property type="entry name" value="Znf_RING_CS"/>
</dbReference>
<feature type="domain" description="RING-type" evidence="6">
    <location>
        <begin position="9"/>
        <end position="48"/>
    </location>
</feature>
<dbReference type="SMART" id="SM00184">
    <property type="entry name" value="RING"/>
    <property type="match status" value="1"/>
</dbReference>
<dbReference type="PROSITE" id="PS50089">
    <property type="entry name" value="ZF_RING_2"/>
    <property type="match status" value="1"/>
</dbReference>
<gene>
    <name evidence="7" type="primary">Rnf151</name>
    <name evidence="7" type="ORF">PANBIA_R10484</name>
</gene>
<dbReference type="PANTHER" id="PTHR12109">
    <property type="entry name" value="RING FINGER PROTEIN 141-RELATED"/>
    <property type="match status" value="1"/>
</dbReference>
<feature type="non-terminal residue" evidence="7">
    <location>
        <position position="363"/>
    </location>
</feature>
<proteinExistence type="predicted"/>
<keyword evidence="2 4" id="KW-0863">Zinc-finger</keyword>
<sequence length="363" mass="38986">MAMETNWSCPICQGTQNDTASALPCHHQFCLGCILRWALRNPSCPLCRTLLRSIRFSEQNEWDYLQCVITLSRESPEASSQAGGTPGELTVAPVMGGNGCHYPMMSSLSSPQETLSCGVSSIFSTEDTIPTSAGIGDILPEVWAELFRRQQHLLDPVLPWLCQRLQRIFQGRWWLVEAAESSILSDLCVYGLDVETLVLRLQNSLGEGTAQLVPGLINVIVSQCSEEAERLLHSHADEEETNRPSASTMSASSSSSSSSSSSLYEGISASSPASSNVEGEAGASEAALCGSCSSPPSVPVPTGWDQPQEKPGRAVVAGPSAQGCSHSPSTPSQDRACSPRRPWHTQKRQAPSPQDSLQSNKRP</sequence>